<feature type="domain" description="IcmF-related" evidence="3">
    <location>
        <begin position="503"/>
        <end position="803"/>
    </location>
</feature>
<dbReference type="Pfam" id="PF06761">
    <property type="entry name" value="IcmF-related"/>
    <property type="match status" value="1"/>
</dbReference>
<dbReference type="PANTHER" id="PTHR36153:SF1">
    <property type="entry name" value="TYPE VI SECRETION SYSTEM COMPONENT TSSM1"/>
    <property type="match status" value="1"/>
</dbReference>
<dbReference type="RefSeq" id="WP_054823236.1">
    <property type="nucleotide sequence ID" value="NZ_CP033138.1"/>
</dbReference>
<dbReference type="EMBL" id="CP045860">
    <property type="protein sequence ID" value="QGH49430.1"/>
    <property type="molecule type" value="Genomic_DNA"/>
</dbReference>
<evidence type="ECO:0000259" key="5">
    <source>
        <dbReference type="Pfam" id="PF21070"/>
    </source>
</evidence>
<feature type="transmembrane region" description="Helical" evidence="1">
    <location>
        <begin position="447"/>
        <end position="468"/>
    </location>
</feature>
<feature type="domain" description="Type VI secretion system component TssM1 N-terminal" evidence="4">
    <location>
        <begin position="193"/>
        <end position="450"/>
    </location>
</feature>
<dbReference type="Proteomes" id="UP000390336">
    <property type="component" value="Chromosome 2"/>
</dbReference>
<feature type="transmembrane region" description="Helical" evidence="1">
    <location>
        <begin position="14"/>
        <end position="35"/>
    </location>
</feature>
<dbReference type="EMBL" id="CP033138">
    <property type="protein sequence ID" value="AYO17290.1"/>
    <property type="molecule type" value="Genomic_DNA"/>
</dbReference>
<feature type="domain" description="Type VI secretion system component TssM1 helical" evidence="5">
    <location>
        <begin position="946"/>
        <end position="1039"/>
    </location>
</feature>
<dbReference type="Pfam" id="PF14331">
    <property type="entry name" value="IcmF-related_N"/>
    <property type="match status" value="1"/>
</dbReference>
<dbReference type="InterPro" id="IPR053156">
    <property type="entry name" value="T6SS_TssM-like"/>
</dbReference>
<evidence type="ECO:0000256" key="1">
    <source>
        <dbReference type="SAM" id="Phobius"/>
    </source>
</evidence>
<keyword evidence="1" id="KW-0812">Transmembrane</keyword>
<dbReference type="AlphaFoldDB" id="A0AAP9GGD7"/>
<keyword evidence="1" id="KW-0472">Membrane</keyword>
<name>A0AAP9GGD7_9VIBR</name>
<dbReference type="PROSITE" id="PS51257">
    <property type="entry name" value="PROKAR_LIPOPROTEIN"/>
    <property type="match status" value="1"/>
</dbReference>
<keyword evidence="8" id="KW-1185">Reference proteome</keyword>
<feature type="domain" description="Type VI secretion system IcmF C-terminal" evidence="2">
    <location>
        <begin position="1049"/>
        <end position="1150"/>
    </location>
</feature>
<accession>A0AAP9GGD7</accession>
<reference evidence="7" key="3">
    <citation type="submission" date="2019-11" db="EMBL/GenBank/DDBJ databases">
        <title>Complete genome sequence of Vibrio owensii SH-14 isolated from shrimp with acute hepatopancreatic necrosis diease.</title>
        <authorList>
            <person name="Liang X."/>
            <person name="Wang Y."/>
        </authorList>
    </citation>
    <scope>NUCLEOTIDE SEQUENCE</scope>
    <source>
        <strain evidence="7">SH14</strain>
    </source>
</reference>
<keyword evidence="1" id="KW-1133">Transmembrane helix</keyword>
<dbReference type="InterPro" id="IPR009612">
    <property type="entry name" value="IcmF-rel"/>
</dbReference>
<evidence type="ECO:0000259" key="2">
    <source>
        <dbReference type="Pfam" id="PF06744"/>
    </source>
</evidence>
<organism evidence="7 9">
    <name type="scientific">Vibrio owensii</name>
    <dbReference type="NCBI Taxonomy" id="696485"/>
    <lineage>
        <taxon>Bacteria</taxon>
        <taxon>Pseudomonadati</taxon>
        <taxon>Pseudomonadota</taxon>
        <taxon>Gammaproteobacteria</taxon>
        <taxon>Vibrionales</taxon>
        <taxon>Vibrionaceae</taxon>
        <taxon>Vibrio</taxon>
    </lineage>
</organism>
<evidence type="ECO:0000313" key="7">
    <source>
        <dbReference type="EMBL" id="QGH49430.1"/>
    </source>
</evidence>
<dbReference type="InterPro" id="IPR027417">
    <property type="entry name" value="P-loop_NTPase"/>
</dbReference>
<dbReference type="InterPro" id="IPR010623">
    <property type="entry name" value="IcmF_C"/>
</dbReference>
<evidence type="ECO:0000313" key="6">
    <source>
        <dbReference type="EMBL" id="AYO17290.1"/>
    </source>
</evidence>
<feature type="transmembrane region" description="Helical" evidence="1">
    <location>
        <begin position="47"/>
        <end position="65"/>
    </location>
</feature>
<evidence type="ECO:0000259" key="3">
    <source>
        <dbReference type="Pfam" id="PF06761"/>
    </source>
</evidence>
<dbReference type="Proteomes" id="UP000272136">
    <property type="component" value="Chromosome 2"/>
</dbReference>
<evidence type="ECO:0000313" key="8">
    <source>
        <dbReference type="Proteomes" id="UP000272136"/>
    </source>
</evidence>
<reference evidence="6 8" key="2">
    <citation type="submission" date="2018-10" db="EMBL/GenBank/DDBJ databases">
        <title>Whole Genome of Vibrio owensii strain 170502, isolated from Acute Hepatopancreatic Necrosis Disease (AHPND) shrimp.</title>
        <authorList>
            <person name="Yan M."/>
            <person name="Wang X."/>
            <person name="Wang Y."/>
        </authorList>
    </citation>
    <scope>NUCLEOTIDE SEQUENCE [LARGE SCALE GENOMIC DNA]</scope>
    <source>
        <strain evidence="6 8">1700302</strain>
    </source>
</reference>
<dbReference type="InterPro" id="IPR048677">
    <property type="entry name" value="TssM1_hel"/>
</dbReference>
<proteinExistence type="predicted"/>
<dbReference type="Pfam" id="PF06744">
    <property type="entry name" value="IcmF_C"/>
    <property type="match status" value="1"/>
</dbReference>
<dbReference type="InterPro" id="IPR025743">
    <property type="entry name" value="TssM1_N"/>
</dbReference>
<evidence type="ECO:0000259" key="4">
    <source>
        <dbReference type="Pfam" id="PF14331"/>
    </source>
</evidence>
<gene>
    <name evidence="7" type="primary">tssM</name>
    <name evidence="7" type="ORF">APZ19_20220</name>
    <name evidence="6" type="ORF">D0812_23235</name>
</gene>
<dbReference type="CDD" id="cd00882">
    <property type="entry name" value="Ras_like_GTPase"/>
    <property type="match status" value="1"/>
</dbReference>
<dbReference type="Pfam" id="PF21070">
    <property type="entry name" value="IcmF_helical"/>
    <property type="match status" value="1"/>
</dbReference>
<protein>
    <submittedName>
        <fullName evidence="7">Type VI secretion system membrane subunit TssM</fullName>
    </submittedName>
</protein>
<dbReference type="Gene3D" id="3.40.50.300">
    <property type="entry name" value="P-loop containing nucleotide triphosphate hydrolases"/>
    <property type="match status" value="1"/>
</dbReference>
<sequence>MSIREVGRIFTQRWFIGLVGVAACSIFIWAVGPLITVAGYEPLKTDFQRLVSILVLVFVWGIFNLTKQHKQKVKEDESIQTLLEVDSQSDKEAASEINVLQDRIEKAIKVVTKTHKGKRSLYELPWYVLIGPPGTGKTTVLKQSGLEFPLAESMGTDSVAGVGGTRHCDWWFANKAVLIDTAGRYTTQDSQEKVDSKAWHGFLGLLKKYRTQRPINGAIVTVSLASMMSQTRTERSLHARAIKARLQELKNQLGMQFPIYVLLTKMDLVAGFNEFFSDLSKEERDDLFGFMFPQDCKDEKGVISLFNKEFHHLLERLDDRMLRILETEDDLDKRALIFEFPKQLRVLQANLDEFLTDIFAQNSFEEPTLIRGVFMVSSVQEGIPVSRLMNDATSGLGLGKLGLSMNSRSSDSYFVKNLFDRVIFKEQLLGTVNRHYQKQSSWLHRGVYIGCAVALAGATGVWFTSYQWNVNLINQTNKQTDHINAMIGADSLDFDSDIISAIETLDRIMMLPLGKQSDYEDETAIKKFGLYQGDKVSQAANNAYTSALNKHFAPMVLQSLVSEMEGNQEHRQYLYETLKTYLMLFNPNKYQQEEVLSWFGFYYERHYPGVLNEVLRERLMTHTRNLLDSNERGLSYDESSVAEAREVLTQMSLPERAYQRMKLQFAKSHVPSFRLTDVLGPKGLEQFERNSGKPLSQGISGFYTYNGFHSIFQIQINRTVKSLMEENWVYGDDLQAHEIDHASAIRGVQERYYQDYINEWKNLIEDIQLKQAPSLELASAQARVLSGVERPIESLLRAIQKEVGLTKVVLSENQKAASEVAGNVAKVKFSNTADKLDLYLPEENAFNVALPGKEVEQHFSEILRLDEQDFDDIQQAMVNLRSYLSDLSSSGNNQKIAYKSILDGTITQDVAESFERARELLPKPFNQWLGELSQESVKFAESGSKDHLNQLWQTQVVKPYRRSIAGRYPFVSNAAKEVRLKDFKRFFGYGGTMDSFFKEYLEPFVDTSSRRWKLEKEIGVRPETLAVFQQAKRIRQTFFESDNSLRVEFGMKPVYLDQHITRFVLELGEQDLVYKHGPARAKSLSWPAGQDQTRIVFTPPESKREIAHTYEGEWGIFRLLDQSLKARPESRKDNIVMIDLNGNKVQLELIPSSTVNPFWSNEMERFRCPQTL</sequence>
<dbReference type="PANTHER" id="PTHR36153">
    <property type="entry name" value="INNER MEMBRANE PROTEIN-RELATED"/>
    <property type="match status" value="1"/>
</dbReference>
<evidence type="ECO:0000313" key="9">
    <source>
        <dbReference type="Proteomes" id="UP000390336"/>
    </source>
</evidence>
<reference evidence="7 9" key="1">
    <citation type="journal article" date="2015" name="Genome Announc.">
        <title>Draft Genome Sequence of Vibrio owensii Strain SH-14, Which Causes Shrimp Acute Hepatopancreatic Necrosis Disease.</title>
        <authorList>
            <person name="Liu L."/>
            <person name="Xiao J."/>
            <person name="Xia X."/>
            <person name="Pan Y."/>
            <person name="Yan S."/>
            <person name="Wang Y."/>
        </authorList>
    </citation>
    <scope>NUCLEOTIDE SEQUENCE [LARGE SCALE GENOMIC DNA]</scope>
    <source>
        <strain evidence="7 9">SH14</strain>
    </source>
</reference>
<dbReference type="SUPFAM" id="SSF52540">
    <property type="entry name" value="P-loop containing nucleoside triphosphate hydrolases"/>
    <property type="match status" value="1"/>
</dbReference>
<dbReference type="InterPro" id="IPR017731">
    <property type="entry name" value="TssM1-like"/>
</dbReference>
<dbReference type="NCBIfam" id="TIGR03348">
    <property type="entry name" value="VI_IcmF"/>
    <property type="match status" value="1"/>
</dbReference>